<feature type="transmembrane region" description="Helical" evidence="1">
    <location>
        <begin position="245"/>
        <end position="265"/>
    </location>
</feature>
<feature type="transmembrane region" description="Helical" evidence="1">
    <location>
        <begin position="277"/>
        <end position="299"/>
    </location>
</feature>
<dbReference type="InterPro" id="IPR036259">
    <property type="entry name" value="MFS_trans_sf"/>
</dbReference>
<accession>A0A6N2VQZ2</accession>
<keyword evidence="1" id="KW-1133">Transmembrane helix</keyword>
<feature type="transmembrane region" description="Helical" evidence="1">
    <location>
        <begin position="95"/>
        <end position="116"/>
    </location>
</feature>
<feature type="transmembrane region" description="Helical" evidence="1">
    <location>
        <begin position="184"/>
        <end position="206"/>
    </location>
</feature>
<dbReference type="SUPFAM" id="SSF103473">
    <property type="entry name" value="MFS general substrate transporter"/>
    <property type="match status" value="1"/>
</dbReference>
<feature type="transmembrane region" description="Helical" evidence="1">
    <location>
        <begin position="319"/>
        <end position="336"/>
    </location>
</feature>
<protein>
    <recommendedName>
        <fullName evidence="3">MFS transporter</fullName>
    </recommendedName>
</protein>
<dbReference type="EMBL" id="CACRTA010000027">
    <property type="protein sequence ID" value="VYT29486.1"/>
    <property type="molecule type" value="Genomic_DNA"/>
</dbReference>
<sequence length="374" mass="42354">MKREDRLKFMVCSVALAELALVFFGLLPQPFNVFALFFNGLALGCMWGVIFSFIEGRKVTDILASLLGVSMAVSSGMAKSMGLFVVNTFGVTEFWMPALIGGLAFPLLILMGWSLNKLPQPTDEDRALRSERVTLNGEQRRQLFKSYMPLLIMLFFANLFITILRDIKEDFLVNIIDVSTISSWLFAQVDGMVTLIILGIFAMMSLINSNYRVLQVLLAMVIGGAGTISFLAFNYDALQLPTLYWLFLQSLSLYIVYLSFQTLFFERFIACFKIKGNVGFFIATIDFIGYTGTVCVLLFKEFCSPDINWMEFYNQFSGWVGIVCSIAFIGSAIYLMQRYKLERQLRKEEKNKKIIVSPMALTNLKETAENICNP</sequence>
<feature type="transmembrane region" description="Helical" evidence="1">
    <location>
        <begin position="213"/>
        <end position="233"/>
    </location>
</feature>
<dbReference type="InterPro" id="IPR043745">
    <property type="entry name" value="DUF5690"/>
</dbReference>
<evidence type="ECO:0000313" key="2">
    <source>
        <dbReference type="EMBL" id="VYT29486.1"/>
    </source>
</evidence>
<feature type="transmembrane region" description="Helical" evidence="1">
    <location>
        <begin position="147"/>
        <end position="164"/>
    </location>
</feature>
<evidence type="ECO:0008006" key="3">
    <source>
        <dbReference type="Google" id="ProtNLM"/>
    </source>
</evidence>
<keyword evidence="1" id="KW-0472">Membrane</keyword>
<feature type="transmembrane region" description="Helical" evidence="1">
    <location>
        <begin position="33"/>
        <end position="54"/>
    </location>
</feature>
<proteinExistence type="predicted"/>
<gene>
    <name evidence="2" type="ORF">BVLFYP11_02787</name>
</gene>
<dbReference type="Pfam" id="PF18943">
    <property type="entry name" value="DUF5690"/>
    <property type="match status" value="1"/>
</dbReference>
<name>A0A6N2VQZ2_PHOVU</name>
<feature type="transmembrane region" description="Helical" evidence="1">
    <location>
        <begin position="66"/>
        <end position="89"/>
    </location>
</feature>
<evidence type="ECO:0000256" key="1">
    <source>
        <dbReference type="SAM" id="Phobius"/>
    </source>
</evidence>
<reference evidence="2" key="1">
    <citation type="submission" date="2019-11" db="EMBL/GenBank/DDBJ databases">
        <authorList>
            <person name="Feng L."/>
        </authorList>
    </citation>
    <scope>NUCLEOTIDE SEQUENCE</scope>
    <source>
        <strain evidence="2">BvulgatusLFYP11</strain>
    </source>
</reference>
<feature type="transmembrane region" description="Helical" evidence="1">
    <location>
        <begin position="7"/>
        <end position="27"/>
    </location>
</feature>
<organism evidence="2">
    <name type="scientific">Phocaeicola vulgatus</name>
    <name type="common">Bacteroides vulgatus</name>
    <dbReference type="NCBI Taxonomy" id="821"/>
    <lineage>
        <taxon>Bacteria</taxon>
        <taxon>Pseudomonadati</taxon>
        <taxon>Bacteroidota</taxon>
        <taxon>Bacteroidia</taxon>
        <taxon>Bacteroidales</taxon>
        <taxon>Bacteroidaceae</taxon>
        <taxon>Phocaeicola</taxon>
    </lineage>
</organism>
<dbReference type="AlphaFoldDB" id="A0A6N2VQZ2"/>
<keyword evidence="1" id="KW-0812">Transmembrane</keyword>